<dbReference type="eggNOG" id="ENOG502QTV4">
    <property type="taxonomic scope" value="Eukaryota"/>
</dbReference>
<dbReference type="RefSeq" id="XP_014173943.1">
    <property type="nucleotide sequence ID" value="XM_014318468.1"/>
</dbReference>
<evidence type="ECO:0000256" key="1">
    <source>
        <dbReference type="SAM" id="Phobius"/>
    </source>
</evidence>
<dbReference type="GO" id="GO:0000750">
    <property type="term" value="P:pheromone-dependent signal transduction involved in conjugation with cellular fusion"/>
    <property type="evidence" value="ECO:0007669"/>
    <property type="project" value="TreeGrafter"/>
</dbReference>
<feature type="transmembrane region" description="Helical" evidence="1">
    <location>
        <begin position="68"/>
        <end position="95"/>
    </location>
</feature>
<dbReference type="Gene3D" id="1.10.287.920">
    <property type="entry name" value="Pheromone alpha factor receptor"/>
    <property type="match status" value="1"/>
</dbReference>
<evidence type="ECO:0000313" key="2">
    <source>
        <dbReference type="EMBL" id="EFX04461.1"/>
    </source>
</evidence>
<evidence type="ECO:0000313" key="3">
    <source>
        <dbReference type="Proteomes" id="UP000007796"/>
    </source>
</evidence>
<dbReference type="Pfam" id="PF02116">
    <property type="entry name" value="STE2"/>
    <property type="match status" value="1"/>
</dbReference>
<feature type="transmembrane region" description="Helical" evidence="1">
    <location>
        <begin position="234"/>
        <end position="252"/>
    </location>
</feature>
<dbReference type="InterPro" id="IPR027458">
    <property type="entry name" value="STE2_TM1-TM2_sf"/>
</dbReference>
<dbReference type="STRING" id="655863.F0XDY3"/>
<dbReference type="HOGENOM" id="CLU_035056_0_1_1"/>
<feature type="transmembrane region" description="Helical" evidence="1">
    <location>
        <begin position="115"/>
        <end position="137"/>
    </location>
</feature>
<dbReference type="CDD" id="cd14939">
    <property type="entry name" value="7tmD_STE2"/>
    <property type="match status" value="1"/>
</dbReference>
<keyword evidence="2" id="KW-0675">Receptor</keyword>
<dbReference type="InterPro" id="IPR000366">
    <property type="entry name" value="GPCR_STE2"/>
</dbReference>
<keyword evidence="1" id="KW-1133">Transmembrane helix</keyword>
<dbReference type="PANTHER" id="PTHR28009">
    <property type="entry name" value="PHEROMONE ALPHA FACTOR RECEPTOR"/>
    <property type="match status" value="1"/>
</dbReference>
<dbReference type="PRINTS" id="PR00250">
    <property type="entry name" value="GPCRSTE2"/>
</dbReference>
<dbReference type="GO" id="GO:0004932">
    <property type="term" value="F:mating-type factor pheromone receptor activity"/>
    <property type="evidence" value="ECO:0007669"/>
    <property type="project" value="InterPro"/>
</dbReference>
<keyword evidence="1" id="KW-0472">Membrane</keyword>
<dbReference type="Proteomes" id="UP000007796">
    <property type="component" value="Unassembled WGS sequence"/>
</dbReference>
<proteinExistence type="predicted"/>
<dbReference type="PANTHER" id="PTHR28009:SF1">
    <property type="entry name" value="PHEROMONE ALPHA FACTOR RECEPTOR"/>
    <property type="match status" value="1"/>
</dbReference>
<keyword evidence="3" id="KW-1185">Reference proteome</keyword>
<dbReference type="AlphaFoldDB" id="F0XDY3"/>
<sequence length="392" mass="43052">MDPFNQTITLHGPGGQTMVLWLPAMDRVQRQLTSTAINYSVQMGASLVMLAVLLTLTSRVRFGRASTVLHAASLLVSTVRCLFLALYFTSSYVSFYSFYGGDHSQVARGDINVQAAASFLAVPQLLLIEAALMLQAWALVRMWPAGRRATLVAVSGIVVVPALAFRIFRVVQYMRATLNHGRAHRYVWLVQCDLAFSTATVFWFCLVFITRLVMHMWTCRSVLPPISHLSSMEVLVMTNGVLMLIPVIFAAMEFGSFTNFESGSLMLTSVVIVLPLGTLIAQHMTDEAARRIYGRVGASENSGSGYTRTSDTAASNKKRFLGSWSHASDSTALVSGGLATQVSIHTGSRHKNKAVGKDEEQELQQMDLVEEGTAKAKRVWVGHEIEVRQDAV</sequence>
<organism evidence="3">
    <name type="scientific">Grosmannia clavigera (strain kw1407 / UAMH 11150)</name>
    <name type="common">Blue stain fungus</name>
    <name type="synonym">Graphiocladiella clavigera</name>
    <dbReference type="NCBI Taxonomy" id="655863"/>
    <lineage>
        <taxon>Eukaryota</taxon>
        <taxon>Fungi</taxon>
        <taxon>Dikarya</taxon>
        <taxon>Ascomycota</taxon>
        <taxon>Pezizomycotina</taxon>
        <taxon>Sordariomycetes</taxon>
        <taxon>Sordariomycetidae</taxon>
        <taxon>Ophiostomatales</taxon>
        <taxon>Ophiostomataceae</taxon>
        <taxon>Leptographium</taxon>
    </lineage>
</organism>
<accession>F0XDY3</accession>
<gene>
    <name evidence="2" type="ORF">CMQ_1389</name>
</gene>
<name>F0XDY3_GROCL</name>
<protein>
    <submittedName>
        <fullName evidence="2">Mating-type alpha-pheromone receptor</fullName>
    </submittedName>
</protein>
<feature type="transmembrane region" description="Helical" evidence="1">
    <location>
        <begin position="149"/>
        <end position="168"/>
    </location>
</feature>
<reference evidence="2 3" key="1">
    <citation type="journal article" date="2011" name="Proc. Natl. Acad. Sci. U.S.A.">
        <title>Genome and transcriptome analyses of the mountain pine beetle-fungal symbiont Grosmannia clavigera, a lodgepole pine pathogen.</title>
        <authorList>
            <person name="DiGuistini S."/>
            <person name="Wang Y."/>
            <person name="Liao N.Y."/>
            <person name="Taylor G."/>
            <person name="Tanguay P."/>
            <person name="Feau N."/>
            <person name="Henrissat B."/>
            <person name="Chan S.K."/>
            <person name="Hesse-Orce U."/>
            <person name="Alamouti S.M."/>
            <person name="Tsui C.K.M."/>
            <person name="Docking R.T."/>
            <person name="Levasseur A."/>
            <person name="Haridas S."/>
            <person name="Robertson G."/>
            <person name="Birol I."/>
            <person name="Holt R.A."/>
            <person name="Marra M.A."/>
            <person name="Hamelin R.C."/>
            <person name="Hirst M."/>
            <person name="Jones S.J.M."/>
            <person name="Bohlmann J."/>
            <person name="Breuil C."/>
        </authorList>
    </citation>
    <scope>NUCLEOTIDE SEQUENCE [LARGE SCALE GENOMIC DNA]</scope>
    <source>
        <strain evidence="3">kw1407 / UAMH 11150</strain>
    </source>
</reference>
<dbReference type="OrthoDB" id="5402633at2759"/>
<feature type="transmembrane region" description="Helical" evidence="1">
    <location>
        <begin position="36"/>
        <end position="56"/>
    </location>
</feature>
<dbReference type="InParanoid" id="F0XDY3"/>
<feature type="transmembrane region" description="Helical" evidence="1">
    <location>
        <begin position="188"/>
        <end position="213"/>
    </location>
</feature>
<dbReference type="GeneID" id="25974261"/>
<dbReference type="EMBL" id="GL629765">
    <property type="protein sequence ID" value="EFX04461.1"/>
    <property type="molecule type" value="Genomic_DNA"/>
</dbReference>
<feature type="transmembrane region" description="Helical" evidence="1">
    <location>
        <begin position="264"/>
        <end position="281"/>
    </location>
</feature>
<dbReference type="GO" id="GO:0038038">
    <property type="term" value="C:G protein-coupled receptor homodimeric complex"/>
    <property type="evidence" value="ECO:0007669"/>
    <property type="project" value="TreeGrafter"/>
</dbReference>
<keyword evidence="1" id="KW-0812">Transmembrane</keyword>